<evidence type="ECO:0000256" key="2">
    <source>
        <dbReference type="SAM" id="Phobius"/>
    </source>
</evidence>
<evidence type="ECO:0000313" key="3">
    <source>
        <dbReference type="EMBL" id="TEB27534.1"/>
    </source>
</evidence>
<keyword evidence="2" id="KW-1133">Transmembrane helix</keyword>
<feature type="transmembrane region" description="Helical" evidence="2">
    <location>
        <begin position="184"/>
        <end position="203"/>
    </location>
</feature>
<keyword evidence="4" id="KW-1185">Reference proteome</keyword>
<feature type="transmembrane region" description="Helical" evidence="2">
    <location>
        <begin position="224"/>
        <end position="248"/>
    </location>
</feature>
<dbReference type="Proteomes" id="UP000298030">
    <property type="component" value="Unassembled WGS sequence"/>
</dbReference>
<keyword evidence="2" id="KW-0472">Membrane</keyword>
<sequence length="370" mass="42369">MADDYASFPGITDLQVLQFKMYYLVAFWLEATIYGLYVSLFVVALNIMLRRQALDTTSSGVFLTGITLMFVVITFHNSTNVYRMLFAYAKYDPVMPNRAVAVLLDWSNWDAYAFPICASIITWIGDILMIYRCFLIWKRNYWVIVVPLLALLTSIAATSVNFYWFRHPTSIPWQVMNRMFKITYPLNLFQNVLITGLIAFRLHRRYRKSSKVGFDASSRIGYIAVMRIVVESALIFTLMQAVMTILWYLNHPSIVIVQHMLPPSMGIVFVMIAIRAHIAKASSSVRRDGSHTINGIIPTWLTSRDETGQEPQPRSVPVRFVTSTVDEHHLEVLSPRKGTLNDFSGPDSPASTDYQKRRGSAFDTYSHWAK</sequence>
<organism evidence="3 4">
    <name type="scientific">Coprinellus micaceus</name>
    <name type="common">Glistening ink-cap mushroom</name>
    <name type="synonym">Coprinus micaceus</name>
    <dbReference type="NCBI Taxonomy" id="71717"/>
    <lineage>
        <taxon>Eukaryota</taxon>
        <taxon>Fungi</taxon>
        <taxon>Dikarya</taxon>
        <taxon>Basidiomycota</taxon>
        <taxon>Agaricomycotina</taxon>
        <taxon>Agaricomycetes</taxon>
        <taxon>Agaricomycetidae</taxon>
        <taxon>Agaricales</taxon>
        <taxon>Agaricineae</taxon>
        <taxon>Psathyrellaceae</taxon>
        <taxon>Coprinellus</taxon>
    </lineage>
</organism>
<feature type="transmembrane region" description="Helical" evidence="2">
    <location>
        <begin position="61"/>
        <end position="78"/>
    </location>
</feature>
<evidence type="ECO:0000256" key="1">
    <source>
        <dbReference type="SAM" id="MobiDB-lite"/>
    </source>
</evidence>
<feature type="transmembrane region" description="Helical" evidence="2">
    <location>
        <begin position="260"/>
        <end position="278"/>
    </location>
</feature>
<evidence type="ECO:0000313" key="4">
    <source>
        <dbReference type="Proteomes" id="UP000298030"/>
    </source>
</evidence>
<proteinExistence type="predicted"/>
<dbReference type="EMBL" id="QPFP01000039">
    <property type="protein sequence ID" value="TEB27534.1"/>
    <property type="molecule type" value="Genomic_DNA"/>
</dbReference>
<dbReference type="AlphaFoldDB" id="A0A4Y7T0R9"/>
<reference evidence="3 4" key="1">
    <citation type="journal article" date="2019" name="Nat. Ecol. Evol.">
        <title>Megaphylogeny resolves global patterns of mushroom evolution.</title>
        <authorList>
            <person name="Varga T."/>
            <person name="Krizsan K."/>
            <person name="Foldi C."/>
            <person name="Dima B."/>
            <person name="Sanchez-Garcia M."/>
            <person name="Sanchez-Ramirez S."/>
            <person name="Szollosi G.J."/>
            <person name="Szarkandi J.G."/>
            <person name="Papp V."/>
            <person name="Albert L."/>
            <person name="Andreopoulos W."/>
            <person name="Angelini C."/>
            <person name="Antonin V."/>
            <person name="Barry K.W."/>
            <person name="Bougher N.L."/>
            <person name="Buchanan P."/>
            <person name="Buyck B."/>
            <person name="Bense V."/>
            <person name="Catcheside P."/>
            <person name="Chovatia M."/>
            <person name="Cooper J."/>
            <person name="Damon W."/>
            <person name="Desjardin D."/>
            <person name="Finy P."/>
            <person name="Geml J."/>
            <person name="Haridas S."/>
            <person name="Hughes K."/>
            <person name="Justo A."/>
            <person name="Karasinski D."/>
            <person name="Kautmanova I."/>
            <person name="Kiss B."/>
            <person name="Kocsube S."/>
            <person name="Kotiranta H."/>
            <person name="LaButti K.M."/>
            <person name="Lechner B.E."/>
            <person name="Liimatainen K."/>
            <person name="Lipzen A."/>
            <person name="Lukacs Z."/>
            <person name="Mihaltcheva S."/>
            <person name="Morgado L.N."/>
            <person name="Niskanen T."/>
            <person name="Noordeloos M.E."/>
            <person name="Ohm R.A."/>
            <person name="Ortiz-Santana B."/>
            <person name="Ovrebo C."/>
            <person name="Racz N."/>
            <person name="Riley R."/>
            <person name="Savchenko A."/>
            <person name="Shiryaev A."/>
            <person name="Soop K."/>
            <person name="Spirin V."/>
            <person name="Szebenyi C."/>
            <person name="Tomsovsky M."/>
            <person name="Tulloss R.E."/>
            <person name="Uehling J."/>
            <person name="Grigoriev I.V."/>
            <person name="Vagvolgyi C."/>
            <person name="Papp T."/>
            <person name="Martin F.M."/>
            <person name="Miettinen O."/>
            <person name="Hibbett D.S."/>
            <person name="Nagy L.G."/>
        </authorList>
    </citation>
    <scope>NUCLEOTIDE SEQUENCE [LARGE SCALE GENOMIC DNA]</scope>
    <source>
        <strain evidence="3 4">FP101781</strain>
    </source>
</reference>
<feature type="transmembrane region" description="Helical" evidence="2">
    <location>
        <begin position="112"/>
        <end position="134"/>
    </location>
</feature>
<feature type="region of interest" description="Disordered" evidence="1">
    <location>
        <begin position="336"/>
        <end position="358"/>
    </location>
</feature>
<comment type="caution">
    <text evidence="3">The sequence shown here is derived from an EMBL/GenBank/DDBJ whole genome shotgun (WGS) entry which is preliminary data.</text>
</comment>
<accession>A0A4Y7T0R9</accession>
<dbReference type="OrthoDB" id="3346544at2759"/>
<feature type="transmembrane region" description="Helical" evidence="2">
    <location>
        <begin position="22"/>
        <end position="49"/>
    </location>
</feature>
<feature type="transmembrane region" description="Helical" evidence="2">
    <location>
        <begin position="141"/>
        <end position="164"/>
    </location>
</feature>
<name>A0A4Y7T0R9_COPMI</name>
<protein>
    <submittedName>
        <fullName evidence="3">Uncharacterized protein</fullName>
    </submittedName>
</protein>
<keyword evidence="2" id="KW-0812">Transmembrane</keyword>
<gene>
    <name evidence="3" type="ORF">FA13DRAFT_1736381</name>
</gene>